<organism evidence="4 5">
    <name type="scientific">Citrullus colocynthis</name>
    <name type="common">colocynth</name>
    <dbReference type="NCBI Taxonomy" id="252529"/>
    <lineage>
        <taxon>Eukaryota</taxon>
        <taxon>Viridiplantae</taxon>
        <taxon>Streptophyta</taxon>
        <taxon>Embryophyta</taxon>
        <taxon>Tracheophyta</taxon>
        <taxon>Spermatophyta</taxon>
        <taxon>Magnoliopsida</taxon>
        <taxon>eudicotyledons</taxon>
        <taxon>Gunneridae</taxon>
        <taxon>Pentapetalae</taxon>
        <taxon>rosids</taxon>
        <taxon>fabids</taxon>
        <taxon>Cucurbitales</taxon>
        <taxon>Cucurbitaceae</taxon>
        <taxon>Benincaseae</taxon>
        <taxon>Citrullus</taxon>
    </lineage>
</organism>
<dbReference type="Pfam" id="PF00201">
    <property type="entry name" value="UDPGT"/>
    <property type="match status" value="1"/>
</dbReference>
<evidence type="ECO:0000256" key="1">
    <source>
        <dbReference type="ARBA" id="ARBA00009995"/>
    </source>
</evidence>
<dbReference type="Gene3D" id="3.40.50.2000">
    <property type="entry name" value="Glycogen Phosphorylase B"/>
    <property type="match status" value="2"/>
</dbReference>
<evidence type="ECO:0000256" key="3">
    <source>
        <dbReference type="SAM" id="SignalP"/>
    </source>
</evidence>
<dbReference type="EMBL" id="OZ021735">
    <property type="protein sequence ID" value="CAK9309316.1"/>
    <property type="molecule type" value="Genomic_DNA"/>
</dbReference>
<evidence type="ECO:0000313" key="5">
    <source>
        <dbReference type="Proteomes" id="UP001642487"/>
    </source>
</evidence>
<dbReference type="Proteomes" id="UP001642487">
    <property type="component" value="Chromosome 1"/>
</dbReference>
<dbReference type="PANTHER" id="PTHR11926:SF1560">
    <property type="entry name" value="UDP-GLYCOSYLTRANSFERASE 74E1-RELATED"/>
    <property type="match status" value="1"/>
</dbReference>
<accession>A0ABP0XMC4</accession>
<evidence type="ECO:0000313" key="4">
    <source>
        <dbReference type="EMBL" id="CAK9309316.1"/>
    </source>
</evidence>
<dbReference type="CDD" id="cd03784">
    <property type="entry name" value="GT1_Gtf-like"/>
    <property type="match status" value="1"/>
</dbReference>
<feature type="signal peptide" evidence="3">
    <location>
        <begin position="1"/>
        <end position="18"/>
    </location>
</feature>
<proteinExistence type="inferred from homology"/>
<keyword evidence="5" id="KW-1185">Reference proteome</keyword>
<reference evidence="4 5" key="1">
    <citation type="submission" date="2024-03" db="EMBL/GenBank/DDBJ databases">
        <authorList>
            <person name="Gkanogiannis A."/>
            <person name="Becerra Lopez-Lavalle L."/>
        </authorList>
    </citation>
    <scope>NUCLEOTIDE SEQUENCE [LARGE SCALE GENOMIC DNA]</scope>
</reference>
<protein>
    <recommendedName>
        <fullName evidence="6">UDP-glycosyltransferases domain-containing protein</fullName>
    </recommendedName>
</protein>
<evidence type="ECO:0000256" key="2">
    <source>
        <dbReference type="ARBA" id="ARBA00022679"/>
    </source>
</evidence>
<dbReference type="InterPro" id="IPR002213">
    <property type="entry name" value="UDP_glucos_trans"/>
</dbReference>
<sequence length="338" mass="38811">MGLWGRCLASIRLHLVESLASCDSVSCIVYDSMMPWVLDIAKEFGVFGASFFTKSFAVNAIYYSLYKGGIDVPLRENFVCLDEGFPGFRPSDISTFLSDPIEHTTTIEFMTNQFAALHDADWILFNTFDSLELQEFEWMEKKLPFVSIGPMIPSIYLNGWLPKDKDYGLSMFESNNEDSTMKWLDSKQKSSVVYVSFGSFTELKEDLMEKVAWGLKLTNRPFLWVVRESEFHKLPHNFIEDTAERGPVVKWCPQLQVLTHKSVGCFVTHCSWNSMLEALSSGVPLVAMPQWSDQQTNAKYVEDVWKIGKTVRVEDRICRREQIGFCVNEVMEEKLEII</sequence>
<keyword evidence="3" id="KW-0732">Signal</keyword>
<dbReference type="PANTHER" id="PTHR11926">
    <property type="entry name" value="GLUCOSYL/GLUCURONOSYL TRANSFERASES"/>
    <property type="match status" value="1"/>
</dbReference>
<feature type="chain" id="PRO_5045866034" description="UDP-glycosyltransferases domain-containing protein" evidence="3">
    <location>
        <begin position="19"/>
        <end position="338"/>
    </location>
</feature>
<name>A0ABP0XMC4_9ROSI</name>
<gene>
    <name evidence="4" type="ORF">CITCOLO1_LOCUS877</name>
</gene>
<keyword evidence="2" id="KW-0808">Transferase</keyword>
<dbReference type="SUPFAM" id="SSF53756">
    <property type="entry name" value="UDP-Glycosyltransferase/glycogen phosphorylase"/>
    <property type="match status" value="1"/>
</dbReference>
<evidence type="ECO:0008006" key="6">
    <source>
        <dbReference type="Google" id="ProtNLM"/>
    </source>
</evidence>
<comment type="similarity">
    <text evidence="1">Belongs to the UDP-glycosyltransferase family.</text>
</comment>